<dbReference type="AlphaFoldDB" id="A0A8X8CIE3"/>
<dbReference type="EMBL" id="JAAWWB010000016">
    <property type="protein sequence ID" value="KAG6763896.1"/>
    <property type="molecule type" value="Genomic_DNA"/>
</dbReference>
<evidence type="ECO:0000259" key="1">
    <source>
        <dbReference type="Pfam" id="PF17862"/>
    </source>
</evidence>
<name>A0A8X8CIE3_POPTO</name>
<sequence length="155" mass="17454">MPLTLQLVFRAVGFHGADIRNLVNEAAIMSVRKGHSKIYQKVDVLDKQLLEGMGVHLTEEEQQKCEHSTCLSLSLFILLLPGGKVKFLFASWICDCCYSTAAVSSNHFSFPLIFIFLVKHEQETAISVFYSREDMVDQGYTAFGYLKMQMVVAHG</sequence>
<proteinExistence type="predicted"/>
<dbReference type="OrthoDB" id="2016403at2759"/>
<dbReference type="Pfam" id="PF17862">
    <property type="entry name" value="AAA_lid_3"/>
    <property type="match status" value="1"/>
</dbReference>
<comment type="caution">
    <text evidence="2">The sequence shown here is derived from an EMBL/GenBank/DDBJ whole genome shotgun (WGS) entry which is preliminary data.</text>
</comment>
<protein>
    <recommendedName>
        <fullName evidence="1">AAA ATPase AAA+ lid domain-containing protein</fullName>
    </recommendedName>
</protein>
<reference evidence="2" key="1">
    <citation type="journal article" date="2020" name="bioRxiv">
        <title>Hybrid origin of Populus tomentosa Carr. identified through genome sequencing and phylogenomic analysis.</title>
        <authorList>
            <person name="An X."/>
            <person name="Gao K."/>
            <person name="Chen Z."/>
            <person name="Li J."/>
            <person name="Yang X."/>
            <person name="Yang X."/>
            <person name="Zhou J."/>
            <person name="Guo T."/>
            <person name="Zhao T."/>
            <person name="Huang S."/>
            <person name="Miao D."/>
            <person name="Khan W.U."/>
            <person name="Rao P."/>
            <person name="Ye M."/>
            <person name="Lei B."/>
            <person name="Liao W."/>
            <person name="Wang J."/>
            <person name="Ji L."/>
            <person name="Li Y."/>
            <person name="Guo B."/>
            <person name="Mustafa N.S."/>
            <person name="Li S."/>
            <person name="Yun Q."/>
            <person name="Keller S.R."/>
            <person name="Mao J."/>
            <person name="Zhang R."/>
            <person name="Strauss S.H."/>
        </authorList>
    </citation>
    <scope>NUCLEOTIDE SEQUENCE</scope>
    <source>
        <strain evidence="2">GM15</strain>
        <tissue evidence="2">Leaf</tissue>
    </source>
</reference>
<dbReference type="Proteomes" id="UP000886885">
    <property type="component" value="Chromosome 8D"/>
</dbReference>
<evidence type="ECO:0000313" key="3">
    <source>
        <dbReference type="Proteomes" id="UP000886885"/>
    </source>
</evidence>
<accession>A0A8X8CIE3</accession>
<gene>
    <name evidence="2" type="ORF">POTOM_031343</name>
</gene>
<keyword evidence="3" id="KW-1185">Reference proteome</keyword>
<feature type="domain" description="AAA ATPase AAA+ lid" evidence="1">
    <location>
        <begin position="7"/>
        <end position="41"/>
    </location>
</feature>
<organism evidence="2 3">
    <name type="scientific">Populus tomentosa</name>
    <name type="common">Chinese white poplar</name>
    <dbReference type="NCBI Taxonomy" id="118781"/>
    <lineage>
        <taxon>Eukaryota</taxon>
        <taxon>Viridiplantae</taxon>
        <taxon>Streptophyta</taxon>
        <taxon>Embryophyta</taxon>
        <taxon>Tracheophyta</taxon>
        <taxon>Spermatophyta</taxon>
        <taxon>Magnoliopsida</taxon>
        <taxon>eudicotyledons</taxon>
        <taxon>Gunneridae</taxon>
        <taxon>Pentapetalae</taxon>
        <taxon>rosids</taxon>
        <taxon>fabids</taxon>
        <taxon>Malpighiales</taxon>
        <taxon>Salicaceae</taxon>
        <taxon>Saliceae</taxon>
        <taxon>Populus</taxon>
    </lineage>
</organism>
<dbReference type="InterPro" id="IPR041569">
    <property type="entry name" value="AAA_lid_3"/>
</dbReference>
<evidence type="ECO:0000313" key="2">
    <source>
        <dbReference type="EMBL" id="KAG6763896.1"/>
    </source>
</evidence>